<evidence type="ECO:0000256" key="1">
    <source>
        <dbReference type="ARBA" id="ARBA00022801"/>
    </source>
</evidence>
<dbReference type="SUPFAM" id="SSF48208">
    <property type="entry name" value="Six-hairpin glycosidases"/>
    <property type="match status" value="1"/>
</dbReference>
<dbReference type="InterPro" id="IPR012341">
    <property type="entry name" value="6hp_glycosidase-like_sf"/>
</dbReference>
<protein>
    <recommendedName>
        <fullName evidence="6">Six-hairpin glycosidase</fullName>
    </recommendedName>
</protein>
<dbReference type="OrthoDB" id="4138492at2759"/>
<comment type="caution">
    <text evidence="4">The sequence shown here is derived from an EMBL/GenBank/DDBJ whole genome shotgun (WGS) entry which is preliminary data.</text>
</comment>
<dbReference type="GeneID" id="39589260"/>
<dbReference type="InterPro" id="IPR008928">
    <property type="entry name" value="6-hairpin_glycosidase_sf"/>
</dbReference>
<evidence type="ECO:0000313" key="5">
    <source>
        <dbReference type="Proteomes" id="UP000279236"/>
    </source>
</evidence>
<dbReference type="RefSeq" id="XP_028479246.1">
    <property type="nucleotide sequence ID" value="XM_028620274.1"/>
</dbReference>
<dbReference type="AlphaFoldDB" id="A0A427Y5U7"/>
<dbReference type="Proteomes" id="UP000279236">
    <property type="component" value="Unassembled WGS sequence"/>
</dbReference>
<dbReference type="PANTHER" id="PTHR41814">
    <property type="entry name" value="EXPRESSED PROTEIN"/>
    <property type="match status" value="1"/>
</dbReference>
<reference evidence="4 5" key="1">
    <citation type="submission" date="2018-11" db="EMBL/GenBank/DDBJ databases">
        <title>Genome sequence of Apiotrichum porosum DSM 27194.</title>
        <authorList>
            <person name="Aliyu H."/>
            <person name="Gorte O."/>
            <person name="Ochsenreither K."/>
        </authorList>
    </citation>
    <scope>NUCLEOTIDE SEQUENCE [LARGE SCALE GENOMIC DNA]</scope>
    <source>
        <strain evidence="4 5">DSM 27194</strain>
    </source>
</reference>
<evidence type="ECO:0000313" key="4">
    <source>
        <dbReference type="EMBL" id="RSH86461.1"/>
    </source>
</evidence>
<sequence length="478" mass="50292">MRLIDLAVPAALAAMAPMAVATTSSGLTPDKLALVYQRMVELSTKSWENGTRAQATLEWKNASLSVFSPTTPLPLPDGLQSSSIPEIIELAESTLANRPNASDYKVNATSTTTTAALEDTATATDGSSDGEQTASATTTANATATSTPWVNVPAMNNTQLPVGWPLLKDDAAGDPASLGVAVLLANATTGDATYNGETYGAAAEAQLNFLLYDVPRTAQGAISHRVNEAQLWADNVYMVPPFLAYYGALTNNQTLLDLAYTQISLYRDALRHSDTNLWQHTVYGGVVDSGMWATGNAWVVAGCARVIATIQRSSFASSMSSQVADLQSWASEILGATEKYISSNGLLHNYVDNSSSFEDSTSSALMAAGGLRLSTLNLTNDYVNMSLTLLSGVSKKVNDTGYVTQVTDPYTFSKQGTESPEAQSFVILAYSAYNEWVAQGSNGIEKGKNPIGSSAASPRATAGMAGLLALATALWVLA</sequence>
<keyword evidence="5" id="KW-1185">Reference proteome</keyword>
<keyword evidence="3" id="KW-0732">Signal</keyword>
<gene>
    <name evidence="4" type="ORF">EHS24_004717</name>
</gene>
<dbReference type="EMBL" id="RSCE01000002">
    <property type="protein sequence ID" value="RSH86461.1"/>
    <property type="molecule type" value="Genomic_DNA"/>
</dbReference>
<evidence type="ECO:0008006" key="6">
    <source>
        <dbReference type="Google" id="ProtNLM"/>
    </source>
</evidence>
<organism evidence="4 5">
    <name type="scientific">Apiotrichum porosum</name>
    <dbReference type="NCBI Taxonomy" id="105984"/>
    <lineage>
        <taxon>Eukaryota</taxon>
        <taxon>Fungi</taxon>
        <taxon>Dikarya</taxon>
        <taxon>Basidiomycota</taxon>
        <taxon>Agaricomycotina</taxon>
        <taxon>Tremellomycetes</taxon>
        <taxon>Trichosporonales</taxon>
        <taxon>Trichosporonaceae</taxon>
        <taxon>Apiotrichum</taxon>
    </lineage>
</organism>
<feature type="signal peptide" evidence="3">
    <location>
        <begin position="1"/>
        <end position="21"/>
    </location>
</feature>
<dbReference type="PANTHER" id="PTHR41814:SF1">
    <property type="entry name" value="CELLULASE"/>
    <property type="match status" value="1"/>
</dbReference>
<evidence type="ECO:0000256" key="2">
    <source>
        <dbReference type="SAM" id="MobiDB-lite"/>
    </source>
</evidence>
<feature type="compositionally biased region" description="Low complexity" evidence="2">
    <location>
        <begin position="133"/>
        <end position="147"/>
    </location>
</feature>
<evidence type="ECO:0000256" key="3">
    <source>
        <dbReference type="SAM" id="SignalP"/>
    </source>
</evidence>
<name>A0A427Y5U7_9TREE</name>
<accession>A0A427Y5U7</accession>
<dbReference type="InterPro" id="IPR010905">
    <property type="entry name" value="Glyco_hydro_88"/>
</dbReference>
<feature type="chain" id="PRO_5019384347" description="Six-hairpin glycosidase" evidence="3">
    <location>
        <begin position="22"/>
        <end position="478"/>
    </location>
</feature>
<keyword evidence="1" id="KW-0378">Hydrolase</keyword>
<dbReference type="GO" id="GO:0005975">
    <property type="term" value="P:carbohydrate metabolic process"/>
    <property type="evidence" value="ECO:0007669"/>
    <property type="project" value="InterPro"/>
</dbReference>
<feature type="region of interest" description="Disordered" evidence="2">
    <location>
        <begin position="118"/>
        <end position="148"/>
    </location>
</feature>
<dbReference type="Gene3D" id="1.50.10.10">
    <property type="match status" value="1"/>
</dbReference>
<proteinExistence type="predicted"/>
<dbReference type="Pfam" id="PF07470">
    <property type="entry name" value="Glyco_hydro_88"/>
    <property type="match status" value="1"/>
</dbReference>
<dbReference type="GO" id="GO:0016787">
    <property type="term" value="F:hydrolase activity"/>
    <property type="evidence" value="ECO:0007669"/>
    <property type="project" value="UniProtKB-KW"/>
</dbReference>